<dbReference type="GO" id="GO:0015670">
    <property type="term" value="P:carbon dioxide transport"/>
    <property type="evidence" value="ECO:0007669"/>
    <property type="project" value="TreeGrafter"/>
</dbReference>
<dbReference type="PRINTS" id="PR00783">
    <property type="entry name" value="MINTRINSICP"/>
</dbReference>
<comment type="subcellular location">
    <subcellularLocation>
        <location evidence="1">Membrane</location>
        <topology evidence="1">Multi-pass membrane protein</topology>
    </subcellularLocation>
</comment>
<dbReference type="PANTHER" id="PTHR19139">
    <property type="entry name" value="AQUAPORIN TRANSPORTER"/>
    <property type="match status" value="1"/>
</dbReference>
<feature type="transmembrane region" description="Helical" evidence="7">
    <location>
        <begin position="134"/>
        <end position="155"/>
    </location>
</feature>
<dbReference type="KEGG" id="pbi:103055576"/>
<keyword evidence="5 7" id="KW-0472">Membrane</keyword>
<proteinExistence type="inferred from homology"/>
<accession>A0A9F5MRH4</accession>
<dbReference type="OMA" id="GPFHWIF"/>
<evidence type="ECO:0000256" key="7">
    <source>
        <dbReference type="SAM" id="Phobius"/>
    </source>
</evidence>
<feature type="transmembrane region" description="Helical" evidence="7">
    <location>
        <begin position="210"/>
        <end position="232"/>
    </location>
</feature>
<keyword evidence="3 6" id="KW-0812">Transmembrane</keyword>
<evidence type="ECO:0000313" key="9">
    <source>
        <dbReference type="RefSeq" id="XP_025022999.1"/>
    </source>
</evidence>
<dbReference type="InterPro" id="IPR023271">
    <property type="entry name" value="Aquaporin-like"/>
</dbReference>
<keyword evidence="8" id="KW-1185">Reference proteome</keyword>
<dbReference type="GeneID" id="103055576"/>
<protein>
    <submittedName>
        <fullName evidence="9">Aquaporin-5-like</fullName>
    </submittedName>
</protein>
<keyword evidence="4 7" id="KW-1133">Transmembrane helix</keyword>
<feature type="transmembrane region" description="Helical" evidence="7">
    <location>
        <begin position="90"/>
        <end position="114"/>
    </location>
</feature>
<evidence type="ECO:0000256" key="6">
    <source>
        <dbReference type="RuleBase" id="RU000477"/>
    </source>
</evidence>
<keyword evidence="6" id="KW-0813">Transport</keyword>
<evidence type="ECO:0000256" key="1">
    <source>
        <dbReference type="ARBA" id="ARBA00004141"/>
    </source>
</evidence>
<evidence type="ECO:0000256" key="4">
    <source>
        <dbReference type="ARBA" id="ARBA00022989"/>
    </source>
</evidence>
<dbReference type="Gene3D" id="1.20.1080.10">
    <property type="entry name" value="Glycerol uptake facilitator protein"/>
    <property type="match status" value="1"/>
</dbReference>
<dbReference type="OrthoDB" id="3222at2759"/>
<dbReference type="InterPro" id="IPR000425">
    <property type="entry name" value="MIP"/>
</dbReference>
<dbReference type="Pfam" id="PF00230">
    <property type="entry name" value="MIP"/>
    <property type="match status" value="1"/>
</dbReference>
<sequence length="369" mass="40860">MATTAERRSEVLSPRFAWAILSEFVATAIFLCIALGSSFNWPLEQPSVLQISLAFGLTITTLVHIFGHISGAHMNPVVSLAYFVGNQISIIRFVFYVILQLLGALAGAGIIYAVTPIDIRRTLFSNDVSKDISSGQALVVEIILTFSVVMCIFSVTDKRRCESRGNSALSIGLAVSMAHLVGIYYTGCSINPARSFAPAVILGTFSQCHWVFWMGPTVGALLAAVVYNYILLPQRLSREERLAIFKGYCVPEGDLQYPPRNRNETQWENERTDLECINGIWMVMEIGVSPFRDVPILVLGTASGRNLGGAAIWDIPLMPKEDFQKELGVVPEGLMHRPTKAVITTWNERAEKVEKVVTLQFQRNLEETD</sequence>
<dbReference type="GO" id="GO:0015250">
    <property type="term" value="F:water channel activity"/>
    <property type="evidence" value="ECO:0007669"/>
    <property type="project" value="TreeGrafter"/>
</dbReference>
<evidence type="ECO:0000313" key="8">
    <source>
        <dbReference type="Proteomes" id="UP000695026"/>
    </source>
</evidence>
<dbReference type="AlphaFoldDB" id="A0A9F5MRH4"/>
<feature type="transmembrane region" description="Helical" evidence="7">
    <location>
        <begin position="16"/>
        <end position="36"/>
    </location>
</feature>
<dbReference type="SUPFAM" id="SSF81338">
    <property type="entry name" value="Aquaporin-like"/>
    <property type="match status" value="1"/>
</dbReference>
<dbReference type="GO" id="GO:0016324">
    <property type="term" value="C:apical plasma membrane"/>
    <property type="evidence" value="ECO:0007669"/>
    <property type="project" value="TreeGrafter"/>
</dbReference>
<reference evidence="9" key="1">
    <citation type="submission" date="2025-08" db="UniProtKB">
        <authorList>
            <consortium name="RefSeq"/>
        </authorList>
    </citation>
    <scope>IDENTIFICATION</scope>
    <source>
        <tissue evidence="9">Liver</tissue>
    </source>
</reference>
<feature type="transmembrane region" description="Helical" evidence="7">
    <location>
        <begin position="48"/>
        <end position="69"/>
    </location>
</feature>
<dbReference type="Proteomes" id="UP000695026">
    <property type="component" value="Unplaced"/>
</dbReference>
<dbReference type="RefSeq" id="XP_025022999.1">
    <property type="nucleotide sequence ID" value="XM_025167231.1"/>
</dbReference>
<name>A0A9F5MRH4_PYTBI</name>
<comment type="similarity">
    <text evidence="2 6">Belongs to the MIP/aquaporin (TC 1.A.8) family.</text>
</comment>
<dbReference type="PANTHER" id="PTHR19139:SF38">
    <property type="entry name" value="AQUAPORIN-5"/>
    <property type="match status" value="1"/>
</dbReference>
<dbReference type="CDD" id="cd00333">
    <property type="entry name" value="MIP"/>
    <property type="match status" value="1"/>
</dbReference>
<dbReference type="InterPro" id="IPR034294">
    <property type="entry name" value="Aquaporin_transptr"/>
</dbReference>
<feature type="transmembrane region" description="Helical" evidence="7">
    <location>
        <begin position="167"/>
        <end position="186"/>
    </location>
</feature>
<evidence type="ECO:0000256" key="3">
    <source>
        <dbReference type="ARBA" id="ARBA00022692"/>
    </source>
</evidence>
<organism evidence="8 9">
    <name type="scientific">Python bivittatus</name>
    <name type="common">Burmese python</name>
    <name type="synonym">Python molurus bivittatus</name>
    <dbReference type="NCBI Taxonomy" id="176946"/>
    <lineage>
        <taxon>Eukaryota</taxon>
        <taxon>Metazoa</taxon>
        <taxon>Chordata</taxon>
        <taxon>Craniata</taxon>
        <taxon>Vertebrata</taxon>
        <taxon>Euteleostomi</taxon>
        <taxon>Lepidosauria</taxon>
        <taxon>Squamata</taxon>
        <taxon>Bifurcata</taxon>
        <taxon>Unidentata</taxon>
        <taxon>Episquamata</taxon>
        <taxon>Toxicofera</taxon>
        <taxon>Serpentes</taxon>
        <taxon>Henophidia</taxon>
        <taxon>Pythonidae</taxon>
        <taxon>Python</taxon>
    </lineage>
</organism>
<gene>
    <name evidence="9" type="primary">LOC103055576</name>
</gene>
<dbReference type="NCBIfam" id="TIGR00861">
    <property type="entry name" value="MIP"/>
    <property type="match status" value="1"/>
</dbReference>
<evidence type="ECO:0000256" key="2">
    <source>
        <dbReference type="ARBA" id="ARBA00006175"/>
    </source>
</evidence>
<evidence type="ECO:0000256" key="5">
    <source>
        <dbReference type="ARBA" id="ARBA00023136"/>
    </source>
</evidence>